<keyword evidence="4 5" id="KW-0472">Membrane</keyword>
<dbReference type="InterPro" id="IPR037185">
    <property type="entry name" value="EmrE-like"/>
</dbReference>
<name>A0A1Q8S5W2_9PEZI</name>
<evidence type="ECO:0000259" key="6">
    <source>
        <dbReference type="Pfam" id="PF00892"/>
    </source>
</evidence>
<dbReference type="PANTHER" id="PTHR22911">
    <property type="entry name" value="ACYL-MALONYL CONDENSING ENZYME-RELATED"/>
    <property type="match status" value="1"/>
</dbReference>
<feature type="transmembrane region" description="Helical" evidence="5">
    <location>
        <begin position="49"/>
        <end position="66"/>
    </location>
</feature>
<gene>
    <name evidence="7" type="ORF">CCHL11_02346</name>
</gene>
<evidence type="ECO:0000313" key="8">
    <source>
        <dbReference type="Proteomes" id="UP000186583"/>
    </source>
</evidence>
<evidence type="ECO:0000256" key="2">
    <source>
        <dbReference type="ARBA" id="ARBA00022692"/>
    </source>
</evidence>
<keyword evidence="2 5" id="KW-0812">Transmembrane</keyword>
<feature type="transmembrane region" description="Helical" evidence="5">
    <location>
        <begin position="87"/>
        <end position="104"/>
    </location>
</feature>
<dbReference type="AlphaFoldDB" id="A0A1Q8S5W2"/>
<keyword evidence="8" id="KW-1185">Reference proteome</keyword>
<evidence type="ECO:0000256" key="5">
    <source>
        <dbReference type="SAM" id="Phobius"/>
    </source>
</evidence>
<proteinExistence type="predicted"/>
<dbReference type="Proteomes" id="UP000186583">
    <property type="component" value="Unassembled WGS sequence"/>
</dbReference>
<dbReference type="GO" id="GO:0016020">
    <property type="term" value="C:membrane"/>
    <property type="evidence" value="ECO:0007669"/>
    <property type="project" value="UniProtKB-SubCell"/>
</dbReference>
<sequence length="357" mass="38841">MNKGLTISFFERHKPSALVLISQLSAAVLNGLAKYFETGNEPVHPFQVLFIRFLITGTGCTFYLWYTKAPNFPLSQPELRPLMILRAAAGIFGAFGFYFSIMYLKLSEATALNFLGPLAAMILTRWMDFGTFEVVDRIGALVALIGVVLVVQPDALFGQDDDLLSAASSVAEGGPKGRMMGLGFGLIGVCGGAIALTAIRTIGTREHPMFSVMYFSWTLVVVTTVASFLMQSVHLTTTILSWVKLLPLGVFGFIMECLLTAGIANDSSSTATIMIYSQVAWALLVDWVVWRSQVDLLALFGIGSVVTSLIVVSSAKEWNWLRKGRYATVAQVAPAEDEYEAETDEEMAELNPTSSVA</sequence>
<evidence type="ECO:0000313" key="7">
    <source>
        <dbReference type="EMBL" id="OLN96756.1"/>
    </source>
</evidence>
<dbReference type="PANTHER" id="PTHR22911:SF6">
    <property type="entry name" value="SOLUTE CARRIER FAMILY 35 MEMBER G1"/>
    <property type="match status" value="1"/>
</dbReference>
<feature type="transmembrane region" description="Helical" evidence="5">
    <location>
        <begin position="242"/>
        <end position="264"/>
    </location>
</feature>
<comment type="caution">
    <text evidence="7">The sequence shown here is derived from an EMBL/GenBank/DDBJ whole genome shotgun (WGS) entry which is preliminary data.</text>
</comment>
<dbReference type="EMBL" id="MPGH01000014">
    <property type="protein sequence ID" value="OLN96756.1"/>
    <property type="molecule type" value="Genomic_DNA"/>
</dbReference>
<accession>A0A1Q8S5W2</accession>
<feature type="transmembrane region" description="Helical" evidence="5">
    <location>
        <begin position="179"/>
        <end position="199"/>
    </location>
</feature>
<evidence type="ECO:0000256" key="1">
    <source>
        <dbReference type="ARBA" id="ARBA00004141"/>
    </source>
</evidence>
<feature type="domain" description="EamA" evidence="6">
    <location>
        <begin position="180"/>
        <end position="313"/>
    </location>
</feature>
<reference evidence="7 8" key="1">
    <citation type="submission" date="2016-11" db="EMBL/GenBank/DDBJ databases">
        <title>Draft Genome Assembly of Colletotrichum chlorophyti a pathogen of herbaceous plants.</title>
        <authorList>
            <person name="Gan P."/>
            <person name="Narusaka M."/>
            <person name="Tsushima A."/>
            <person name="Narusaka Y."/>
            <person name="Takano Y."/>
            <person name="Shirasu K."/>
        </authorList>
    </citation>
    <scope>NUCLEOTIDE SEQUENCE [LARGE SCALE GENOMIC DNA]</scope>
    <source>
        <strain evidence="7 8">NTL11</strain>
    </source>
</reference>
<dbReference type="Pfam" id="PF00892">
    <property type="entry name" value="EamA"/>
    <property type="match status" value="2"/>
</dbReference>
<dbReference type="SUPFAM" id="SSF103481">
    <property type="entry name" value="Multidrug resistance efflux transporter EmrE"/>
    <property type="match status" value="2"/>
</dbReference>
<evidence type="ECO:0000256" key="4">
    <source>
        <dbReference type="ARBA" id="ARBA00023136"/>
    </source>
</evidence>
<comment type="subcellular location">
    <subcellularLocation>
        <location evidence="1">Membrane</location>
        <topology evidence="1">Multi-pass membrane protein</topology>
    </subcellularLocation>
</comment>
<protein>
    <submittedName>
        <fullName evidence="7">Putative membrane protein YMR253C-like protein 2</fullName>
    </submittedName>
</protein>
<dbReference type="InterPro" id="IPR000620">
    <property type="entry name" value="EamA_dom"/>
</dbReference>
<evidence type="ECO:0000256" key="3">
    <source>
        <dbReference type="ARBA" id="ARBA00022989"/>
    </source>
</evidence>
<keyword evidence="3 5" id="KW-1133">Transmembrane helix</keyword>
<feature type="transmembrane region" description="Helical" evidence="5">
    <location>
        <begin position="211"/>
        <end position="230"/>
    </location>
</feature>
<organism evidence="7 8">
    <name type="scientific">Colletotrichum chlorophyti</name>
    <dbReference type="NCBI Taxonomy" id="708187"/>
    <lineage>
        <taxon>Eukaryota</taxon>
        <taxon>Fungi</taxon>
        <taxon>Dikarya</taxon>
        <taxon>Ascomycota</taxon>
        <taxon>Pezizomycotina</taxon>
        <taxon>Sordariomycetes</taxon>
        <taxon>Hypocreomycetidae</taxon>
        <taxon>Glomerellales</taxon>
        <taxon>Glomerellaceae</taxon>
        <taxon>Colletotrichum</taxon>
    </lineage>
</organism>
<feature type="domain" description="EamA" evidence="6">
    <location>
        <begin position="18"/>
        <end position="151"/>
    </location>
</feature>
<dbReference type="OrthoDB" id="306876at2759"/>
<feature type="transmembrane region" description="Helical" evidence="5">
    <location>
        <begin position="296"/>
        <end position="315"/>
    </location>
</feature>